<dbReference type="InterPro" id="IPR009679">
    <property type="entry name" value="Phage_186_CII-like"/>
</dbReference>
<dbReference type="EMBL" id="NIVX01000076">
    <property type="protein sequence ID" value="OWQ73809.1"/>
    <property type="molecule type" value="Genomic_DNA"/>
</dbReference>
<evidence type="ECO:0000313" key="1">
    <source>
        <dbReference type="EMBL" id="OWQ73809.1"/>
    </source>
</evidence>
<organism evidence="1 2">
    <name type="scientific">Stenotrophomonas maltophilia</name>
    <name type="common">Pseudomonas maltophilia</name>
    <name type="synonym">Xanthomonas maltophilia</name>
    <dbReference type="NCBI Taxonomy" id="40324"/>
    <lineage>
        <taxon>Bacteria</taxon>
        <taxon>Pseudomonadati</taxon>
        <taxon>Pseudomonadota</taxon>
        <taxon>Gammaproteobacteria</taxon>
        <taxon>Lysobacterales</taxon>
        <taxon>Lysobacteraceae</taxon>
        <taxon>Stenotrophomonas</taxon>
        <taxon>Stenotrophomonas maltophilia group</taxon>
    </lineage>
</organism>
<reference evidence="1 2" key="1">
    <citation type="submission" date="2017-06" db="EMBL/GenBank/DDBJ databases">
        <authorList>
            <person name="Kim H.J."/>
            <person name="Triplett B.A."/>
        </authorList>
    </citation>
    <scope>NUCLEOTIDE SEQUENCE [LARGE SCALE GENOMIC DNA]</scope>
    <source>
        <strain evidence="1 2">594</strain>
    </source>
</reference>
<sequence length="146" mass="15131">MNITDAAHKTVKDYPGGSEALAVRIGMSAAVLRNKVNPNNNTHHLTLAEASEIMGVTGDDRILHALAAEHGYVLRRTEGSPGGSVVTALLAVAARQGNLAQAVSESLEDGKISQNEASEIGRLCASIQADAADLAQRAHVAARTVA</sequence>
<dbReference type="Proteomes" id="UP000197090">
    <property type="component" value="Unassembled WGS sequence"/>
</dbReference>
<proteinExistence type="predicted"/>
<comment type="caution">
    <text evidence="1">The sequence shown here is derived from an EMBL/GenBank/DDBJ whole genome shotgun (WGS) entry which is preliminary data.</text>
</comment>
<dbReference type="AlphaFoldDB" id="A0A246I5H6"/>
<accession>A0A246I5H6</accession>
<protein>
    <submittedName>
        <fullName evidence="1">Uncharacterized protein</fullName>
    </submittedName>
</protein>
<dbReference type="GO" id="GO:0003677">
    <property type="term" value="F:DNA binding"/>
    <property type="evidence" value="ECO:0007669"/>
    <property type="project" value="InterPro"/>
</dbReference>
<dbReference type="Pfam" id="PF06892">
    <property type="entry name" value="Phage_CP76"/>
    <property type="match status" value="1"/>
</dbReference>
<evidence type="ECO:0000313" key="2">
    <source>
        <dbReference type="Proteomes" id="UP000197090"/>
    </source>
</evidence>
<dbReference type="RefSeq" id="WP_088470460.1">
    <property type="nucleotide sequence ID" value="NZ_JAKJQV010000018.1"/>
</dbReference>
<gene>
    <name evidence="1" type="ORF">CEE63_11685</name>
</gene>
<name>A0A246I5H6_STEMA</name>